<evidence type="ECO:0000313" key="5">
    <source>
        <dbReference type="EMBL" id="KAG2244514.1"/>
    </source>
</evidence>
<feature type="region of interest" description="Disordered" evidence="3">
    <location>
        <begin position="306"/>
        <end position="329"/>
    </location>
</feature>
<dbReference type="EMBL" id="JAAMPC010000079">
    <property type="protein sequence ID" value="KAG2244514.1"/>
    <property type="molecule type" value="Genomic_DNA"/>
</dbReference>
<evidence type="ECO:0000256" key="2">
    <source>
        <dbReference type="PROSITE-ProRule" id="PRU00176"/>
    </source>
</evidence>
<dbReference type="SUPFAM" id="SSF54928">
    <property type="entry name" value="RNA-binding domain, RBD"/>
    <property type="match status" value="1"/>
</dbReference>
<name>A0A8X7TK11_BRACI</name>
<feature type="compositionally biased region" description="Low complexity" evidence="3">
    <location>
        <begin position="128"/>
        <end position="141"/>
    </location>
</feature>
<dbReference type="Pfam" id="PF00076">
    <property type="entry name" value="RRM_1"/>
    <property type="match status" value="1"/>
</dbReference>
<dbReference type="AlphaFoldDB" id="A0A8X7TK11"/>
<feature type="region of interest" description="Disordered" evidence="3">
    <location>
        <begin position="220"/>
        <end position="239"/>
    </location>
</feature>
<evidence type="ECO:0000256" key="1">
    <source>
        <dbReference type="ARBA" id="ARBA00022884"/>
    </source>
</evidence>
<dbReference type="OrthoDB" id="439808at2759"/>
<dbReference type="PROSITE" id="PS50102">
    <property type="entry name" value="RRM"/>
    <property type="match status" value="1"/>
</dbReference>
<keyword evidence="6" id="KW-1185">Reference proteome</keyword>
<sequence length="329" mass="35594">MAQQRQFQMGEGGGNSNDTKLTKIFVGGLAWETQKDTMRRYFEQFGEIVEAVVISDKNTGRSKGYGFVTFKEADAAMRACQNMNPVIDGRRANCNLAFLGAQKPRPPTSPRLGTGKFRSPGGVGLAAPSPQFRGSSSSSGFVHHHHHHQQQQHTGQFPFPYSAYGFSGYSQEGMYPMNYYNHHLYGGQQFSPYMGPPPSSGSTGMFHGYYPYYPQYNPAQSSNHAQAQTHHQGFSFQYTTPPAPPPLQFPYLPHQQFSSQPPPPPILSLPSSLALSLASSAPPSSSSSASTSAATTATKAVVITTTAAEASSNKDGHEAITSSSIKIED</sequence>
<dbReference type="Gene3D" id="3.30.70.330">
    <property type="match status" value="1"/>
</dbReference>
<organism evidence="5 6">
    <name type="scientific">Brassica carinata</name>
    <name type="common">Ethiopian mustard</name>
    <name type="synonym">Abyssinian cabbage</name>
    <dbReference type="NCBI Taxonomy" id="52824"/>
    <lineage>
        <taxon>Eukaryota</taxon>
        <taxon>Viridiplantae</taxon>
        <taxon>Streptophyta</taxon>
        <taxon>Embryophyta</taxon>
        <taxon>Tracheophyta</taxon>
        <taxon>Spermatophyta</taxon>
        <taxon>Magnoliopsida</taxon>
        <taxon>eudicotyledons</taxon>
        <taxon>Gunneridae</taxon>
        <taxon>Pentapetalae</taxon>
        <taxon>rosids</taxon>
        <taxon>malvids</taxon>
        <taxon>Brassicales</taxon>
        <taxon>Brassicaceae</taxon>
        <taxon>Brassiceae</taxon>
        <taxon>Brassica</taxon>
    </lineage>
</organism>
<feature type="region of interest" description="Disordered" evidence="3">
    <location>
        <begin position="245"/>
        <end position="269"/>
    </location>
</feature>
<evidence type="ECO:0000313" key="6">
    <source>
        <dbReference type="Proteomes" id="UP000886595"/>
    </source>
</evidence>
<proteinExistence type="predicted"/>
<dbReference type="GO" id="GO:0003723">
    <property type="term" value="F:RNA binding"/>
    <property type="evidence" value="ECO:0007669"/>
    <property type="project" value="UniProtKB-UniRule"/>
</dbReference>
<gene>
    <name evidence="5" type="ORF">Bca52824_093645</name>
</gene>
<feature type="domain" description="RRM" evidence="4">
    <location>
        <begin position="22"/>
        <end position="99"/>
    </location>
</feature>
<dbReference type="PANTHER" id="PTHR11176:SF22">
    <property type="entry name" value="RNA-BINDING PROTEIN 38-LIKE ISOFORM X1"/>
    <property type="match status" value="1"/>
</dbReference>
<feature type="compositionally biased region" description="Polar residues" evidence="3">
    <location>
        <begin position="320"/>
        <end position="329"/>
    </location>
</feature>
<feature type="compositionally biased region" description="Polar residues" evidence="3">
    <location>
        <begin position="220"/>
        <end position="235"/>
    </location>
</feature>
<dbReference type="InterPro" id="IPR000504">
    <property type="entry name" value="RRM_dom"/>
</dbReference>
<dbReference type="PANTHER" id="PTHR11176">
    <property type="entry name" value="BOULE-RELATED"/>
    <property type="match status" value="1"/>
</dbReference>
<comment type="caution">
    <text evidence="5">The sequence shown here is derived from an EMBL/GenBank/DDBJ whole genome shotgun (WGS) entry which is preliminary data.</text>
</comment>
<feature type="region of interest" description="Disordered" evidence="3">
    <location>
        <begin position="101"/>
        <end position="154"/>
    </location>
</feature>
<accession>A0A8X7TK11</accession>
<dbReference type="SMART" id="SM00360">
    <property type="entry name" value="RRM"/>
    <property type="match status" value="1"/>
</dbReference>
<evidence type="ECO:0000259" key="4">
    <source>
        <dbReference type="PROSITE" id="PS50102"/>
    </source>
</evidence>
<keyword evidence="1 2" id="KW-0694">RNA-binding</keyword>
<dbReference type="Proteomes" id="UP000886595">
    <property type="component" value="Unassembled WGS sequence"/>
</dbReference>
<dbReference type="InterPro" id="IPR012677">
    <property type="entry name" value="Nucleotide-bd_a/b_plait_sf"/>
</dbReference>
<reference evidence="5 6" key="1">
    <citation type="submission" date="2020-02" db="EMBL/GenBank/DDBJ databases">
        <authorList>
            <person name="Ma Q."/>
            <person name="Huang Y."/>
            <person name="Song X."/>
            <person name="Pei D."/>
        </authorList>
    </citation>
    <scope>NUCLEOTIDE SEQUENCE [LARGE SCALE GENOMIC DNA]</scope>
    <source>
        <strain evidence="5">Sxm20200214</strain>
        <tissue evidence="5">Leaf</tissue>
    </source>
</reference>
<protein>
    <recommendedName>
        <fullName evidence="4">RRM domain-containing protein</fullName>
    </recommendedName>
</protein>
<dbReference type="CDD" id="cd12384">
    <property type="entry name" value="RRM_RBM24_RBM38_like"/>
    <property type="match status" value="1"/>
</dbReference>
<dbReference type="InterPro" id="IPR035979">
    <property type="entry name" value="RBD_domain_sf"/>
</dbReference>
<evidence type="ECO:0000256" key="3">
    <source>
        <dbReference type="SAM" id="MobiDB-lite"/>
    </source>
</evidence>